<evidence type="ECO:0000313" key="22">
    <source>
        <dbReference type="Proteomes" id="UP000050139"/>
    </source>
</evidence>
<evidence type="ECO:0000313" key="4">
    <source>
        <dbReference type="EMBL" id="CKQ85562.1"/>
    </source>
</evidence>
<evidence type="ECO:0000313" key="26">
    <source>
        <dbReference type="Proteomes" id="UP000300237"/>
    </source>
</evidence>
<dbReference type="EMBL" id="CNFT01000032">
    <property type="protein sequence ID" value="CKQ85562.1"/>
    <property type="molecule type" value="Genomic_DNA"/>
</dbReference>
<dbReference type="EMBL" id="JAGIZI010000022">
    <property type="protein sequence ID" value="MBP0684195.1"/>
    <property type="molecule type" value="Genomic_DNA"/>
</dbReference>
<dbReference type="Proteomes" id="UP000256381">
    <property type="component" value="Unassembled WGS sequence"/>
</dbReference>
<keyword evidence="1" id="KW-1133">Transmembrane helix</keyword>
<evidence type="ECO:0000313" key="18">
    <source>
        <dbReference type="Proteomes" id="UP000046947"/>
    </source>
</evidence>
<evidence type="ECO:0000313" key="15">
    <source>
        <dbReference type="Proteomes" id="UP000039217"/>
    </source>
</evidence>
<evidence type="ECO:0000256" key="1">
    <source>
        <dbReference type="SAM" id="Phobius"/>
    </source>
</evidence>
<dbReference type="EMBL" id="CNFU01000045">
    <property type="protein sequence ID" value="CKQ98549.1"/>
    <property type="molecule type" value="Genomic_DNA"/>
</dbReference>
<evidence type="ECO:0000313" key="7">
    <source>
        <dbReference type="EMBL" id="CNU44053.1"/>
    </source>
</evidence>
<dbReference type="Proteomes" id="UP000300237">
    <property type="component" value="Chromosome"/>
</dbReference>
<dbReference type="EMBL" id="CSAJ01000654">
    <property type="protein sequence ID" value="COX02151.1"/>
    <property type="molecule type" value="Genomic_DNA"/>
</dbReference>
<dbReference type="Proteomes" id="UP000045842">
    <property type="component" value="Unassembled WGS sequence"/>
</dbReference>
<reference evidence="14 26" key="7">
    <citation type="submission" date="2018-08" db="EMBL/GenBank/DDBJ databases">
        <authorList>
            <person name="Fokvardsen B D."/>
            <person name="Norman A."/>
        </authorList>
    </citation>
    <scope>NUCLEOTIDE SEQUENCE [LARGE SCALE GENOMIC DNA]</scope>
    <source>
        <strain evidence="14 26">DKC2</strain>
    </source>
</reference>
<dbReference type="EMBL" id="CFOE01000163">
    <property type="protein sequence ID" value="CFE39195.1"/>
    <property type="molecule type" value="Genomic_DNA"/>
</dbReference>
<dbReference type="EMBL" id="LR027516">
    <property type="protein sequence ID" value="VCU50523.1"/>
    <property type="molecule type" value="Genomic_DNA"/>
</dbReference>
<evidence type="ECO:0000313" key="20">
    <source>
        <dbReference type="Proteomes" id="UP000048600"/>
    </source>
</evidence>
<evidence type="ECO:0000313" key="24">
    <source>
        <dbReference type="Proteomes" id="UP000189452"/>
    </source>
</evidence>
<reference evidence="12 24" key="5">
    <citation type="submission" date="2017-02" db="EMBL/GenBank/DDBJ databases">
        <title>Protein polymorphisms may explain contrasting epidemiological fitness of two variants of a multidrug-resistant Mycobacterium tuberculosis strain.</title>
        <authorList>
            <person name="Bigi M.M."/>
            <person name="Lopez B."/>
            <person name="Blanco F.C."/>
            <person name="Sasiain M.C."/>
            <person name="De La Barrera S."/>
            <person name="Ritacco V."/>
            <person name="Bigi F."/>
            <person name="Soria M.A."/>
        </authorList>
    </citation>
    <scope>NUCLEOTIDE SEQUENCE [LARGE SCALE GENOMIC DNA]</scope>
    <source>
        <strain evidence="12 24">6548</strain>
    </source>
</reference>
<reference evidence="13 25" key="4">
    <citation type="journal article" date="2017" name="N. Engl. J. Med.">
        <title>Transmission of Extensively Drug-Resistant Tuberculosis in South Africa.</title>
        <authorList>
            <person name="Shah N.S."/>
            <person name="Auld S.C."/>
            <person name="Brust J.C."/>
            <person name="Mathema B."/>
            <person name="Ismail N."/>
            <person name="Moodley P."/>
            <person name="Mlisana K."/>
            <person name="Allana S."/>
            <person name="Campbell A."/>
            <person name="Mthiyane T."/>
            <person name="Morris N."/>
            <person name="Mpangase P."/>
            <person name="van der Meulen H."/>
            <person name="Omar S.V."/>
            <person name="Brown T.S."/>
            <person name="Narechania A."/>
            <person name="Shaskina E."/>
            <person name="Kapwata T."/>
            <person name="Kreiswirth B."/>
            <person name="Gandhi N.R."/>
        </authorList>
    </citation>
    <scope>NUCLEOTIDE SEQUENCE [LARGE SCALE GENOMIC DNA]</scope>
    <source>
        <strain evidence="13 25">32301_S10</strain>
    </source>
</reference>
<evidence type="ECO:0000313" key="11">
    <source>
        <dbReference type="EMBL" id="MBP0684195.1"/>
    </source>
</evidence>
<dbReference type="SMR" id="A0A0E8TRS7"/>
<organism evidence="6 22">
    <name type="scientific">Mycobacterium tuberculosis</name>
    <dbReference type="NCBI Taxonomy" id="1773"/>
    <lineage>
        <taxon>Bacteria</taxon>
        <taxon>Bacillati</taxon>
        <taxon>Actinomycetota</taxon>
        <taxon>Actinomycetes</taxon>
        <taxon>Mycobacteriales</taxon>
        <taxon>Mycobacteriaceae</taxon>
        <taxon>Mycobacterium</taxon>
        <taxon>Mycobacterium tuberculosis complex</taxon>
    </lineage>
</organism>
<dbReference type="Proteomes" id="UP000050139">
    <property type="component" value="Unassembled WGS sequence"/>
</dbReference>
<dbReference type="EMBL" id="CSAD01000159">
    <property type="protein sequence ID" value="COV27358.1"/>
    <property type="molecule type" value="Genomic_DNA"/>
</dbReference>
<dbReference type="Proteomes" id="UP000048289">
    <property type="component" value="Unassembled WGS sequence"/>
</dbReference>
<dbReference type="RefSeq" id="WP_003911826.1">
    <property type="nucleotide sequence ID" value="NZ_AP017901.1"/>
</dbReference>
<evidence type="ECO:0000313" key="3">
    <source>
        <dbReference type="EMBL" id="CFE50302.1"/>
    </source>
</evidence>
<dbReference type="Proteomes" id="UP000046947">
    <property type="component" value="Unassembled WGS sequence"/>
</dbReference>
<evidence type="ECO:0000313" key="16">
    <source>
        <dbReference type="Proteomes" id="UP000044938"/>
    </source>
</evidence>
<dbReference type="Proteomes" id="UP000048600">
    <property type="component" value="Unassembled WGS sequence"/>
</dbReference>
<evidence type="ECO:0000313" key="8">
    <source>
        <dbReference type="EMBL" id="COV27358.1"/>
    </source>
</evidence>
<reference evidence="6 22" key="1">
    <citation type="submission" date="2015-03" db="EMBL/GenBank/DDBJ databases">
        <authorList>
            <consortium name="Pathogen Informatics"/>
            <person name="Murphy D."/>
        </authorList>
    </citation>
    <scope>NUCLEOTIDE SEQUENCE [LARGE SCALE GENOMIC DNA]</scope>
    <source>
        <strain evidence="6 22">0268S</strain>
    </source>
</reference>
<dbReference type="Proteomes" id="UP000189452">
    <property type="component" value="Chromosome"/>
</dbReference>
<evidence type="ECO:0000313" key="21">
    <source>
        <dbReference type="Proteomes" id="UP000049023"/>
    </source>
</evidence>
<evidence type="ECO:0000313" key="25">
    <source>
        <dbReference type="Proteomes" id="UP000256381"/>
    </source>
</evidence>
<evidence type="ECO:0000313" key="27">
    <source>
        <dbReference type="Proteomes" id="UP000671119"/>
    </source>
</evidence>
<evidence type="ECO:0000313" key="19">
    <source>
        <dbReference type="Proteomes" id="UP000048289"/>
    </source>
</evidence>
<reference evidence="12 24" key="3">
    <citation type="submission" date="2016-04" db="EMBL/GenBank/DDBJ databases">
        <authorList>
            <person name="Bigi M."/>
            <person name="Bigi F."/>
            <person name="Soria M.A."/>
        </authorList>
    </citation>
    <scope>NUCLEOTIDE SEQUENCE [LARGE SCALE GENOMIC DNA]</scope>
    <source>
        <strain evidence="12 24">6548</strain>
    </source>
</reference>
<dbReference type="Proteomes" id="UP000671119">
    <property type="component" value="Unassembled WGS sequence"/>
</dbReference>
<evidence type="ECO:0000313" key="2">
    <source>
        <dbReference type="EMBL" id="CFE39195.1"/>
    </source>
</evidence>
<evidence type="ECO:0000313" key="6">
    <source>
        <dbReference type="EMBL" id="CLV45246.1"/>
    </source>
</evidence>
<dbReference type="EMBL" id="COPH01000001">
    <property type="protein sequence ID" value="CLV45246.1"/>
    <property type="molecule type" value="Genomic_DNA"/>
</dbReference>
<dbReference type="EMBL" id="CHKL01000433">
    <property type="protein sequence ID" value="COW77136.1"/>
    <property type="molecule type" value="Genomic_DNA"/>
</dbReference>
<name>A0A0E8TRS7_MYCTX</name>
<evidence type="ECO:0000313" key="10">
    <source>
        <dbReference type="EMBL" id="COX02151.1"/>
    </source>
</evidence>
<feature type="transmembrane region" description="Helical" evidence="1">
    <location>
        <begin position="21"/>
        <end position="41"/>
    </location>
</feature>
<keyword evidence="1" id="KW-0472">Membrane</keyword>
<dbReference type="EMBL" id="LWDQ01000001">
    <property type="protein sequence ID" value="OMH60188.1"/>
    <property type="molecule type" value="Genomic_DNA"/>
</dbReference>
<evidence type="ECO:0000313" key="17">
    <source>
        <dbReference type="Proteomes" id="UP000045842"/>
    </source>
</evidence>
<keyword evidence="1" id="KW-0812">Transmembrane</keyword>
<evidence type="ECO:0000313" key="5">
    <source>
        <dbReference type="EMBL" id="CKQ98549.1"/>
    </source>
</evidence>
<dbReference type="Proteomes" id="UP000044938">
    <property type="component" value="Unassembled WGS sequence"/>
</dbReference>
<sequence>MLIGWRAVPRRHGGELPRRGALALGCIALLLMGIVGCTTVTDGTAMPDTNVAPAYRSSVSASVSASAATSSIRESQRQQSLTTKAIRTSCDALAATSKDAIDKVNAYVAAFNQGRNTGPTEGPAIDALNNSASTVSGSLSAALSAQLGDALNAYVDAARAVANAIGAHASTAEFNRRVDRLNDTKTKALTMCVAAF</sequence>
<gene>
    <name evidence="12" type="ORF">A4S10_02361</name>
    <name evidence="14" type="ORF">DKC2_2368</name>
    <name evidence="13" type="ORF">DSJ38_22155</name>
    <name evidence="7" type="ORF">ERS007661_00672</name>
    <name evidence="8" type="ORF">ERS007679_01478</name>
    <name evidence="2" type="ORF">ERS007681_01568</name>
    <name evidence="3" type="ORF">ERS007688_01686</name>
    <name evidence="10" type="ORF">ERS007720_03758</name>
    <name evidence="9" type="ORF">ERS007741_03117</name>
    <name evidence="4" type="ORF">ERS027659_00263</name>
    <name evidence="5" type="ORF">ERS027661_00398</name>
    <name evidence="6" type="ORF">ERS094118_00161</name>
    <name evidence="11" type="ORF">J8J21_13920</name>
</gene>
<evidence type="ECO:0000313" key="12">
    <source>
        <dbReference type="EMBL" id="OMH60188.1"/>
    </source>
</evidence>
<reference evidence="13" key="6">
    <citation type="submission" date="2018-07" db="EMBL/GenBank/DDBJ databases">
        <authorList>
            <person name="Shah S."/>
            <person name="Brown T."/>
            <person name="Auld S."/>
            <person name="Bratton K."/>
            <person name="Narechania A."/>
            <person name="Mathema B."/>
            <person name="Gandhi N."/>
        </authorList>
    </citation>
    <scope>NUCLEOTIDE SEQUENCE</scope>
    <source>
        <strain evidence="13">32301_S10</strain>
    </source>
</reference>
<reference evidence="11 27" key="8">
    <citation type="submission" date="2021-03" db="EMBL/GenBank/DDBJ databases">
        <title>Whole Genome Sequencing of Mycobacterium tuberculosis clinical isolates from Arunachal Pradesh, India.</title>
        <authorList>
            <person name="Singh S."/>
            <person name="Mudliar S.R."/>
            <person name="Kulsum U."/>
            <person name="Rufai S.B."/>
            <person name="Singh P.K."/>
            <person name="Umpo M."/>
            <person name="Nyori M."/>
        </authorList>
    </citation>
    <scope>NUCLEOTIDE SEQUENCE [LARGE SCALE GENOMIC DNA]</scope>
    <source>
        <strain evidence="11 27">OMICS/BPL/0142/20/SP</strain>
    </source>
</reference>
<reference evidence="15 16" key="2">
    <citation type="submission" date="2015-03" db="EMBL/GenBank/DDBJ databases">
        <authorList>
            <consortium name="Pathogen Informatics"/>
        </authorList>
    </citation>
    <scope>NUCLEOTIDE SEQUENCE [LARGE SCALE GENOMIC DNA]</scope>
    <source>
        <strain evidence="4 23">Bir 185</strain>
        <strain evidence="5 21">Bir 187</strain>
        <strain evidence="7 15">D00501624</strain>
        <strain evidence="8 17">G09801536</strain>
        <strain evidence="2 19">G09901357</strain>
        <strain evidence="3 18">H09601792</strain>
        <strain evidence="10 16">M09401471</strain>
        <strain evidence="9 20">P00601463</strain>
    </source>
</reference>
<accession>A0A0E8TRS7</accession>
<protein>
    <submittedName>
        <fullName evidence="12">CT1975-like protein</fullName>
    </submittedName>
</protein>
<dbReference type="Proteomes" id="UP000050164">
    <property type="component" value="Unassembled WGS sequence"/>
</dbReference>
<proteinExistence type="predicted"/>
<dbReference type="EMBL" id="QTBD01000235">
    <property type="protein sequence ID" value="REQ47808.1"/>
    <property type="molecule type" value="Genomic_DNA"/>
</dbReference>
<evidence type="ECO:0000313" key="13">
    <source>
        <dbReference type="EMBL" id="REQ47808.1"/>
    </source>
</evidence>
<evidence type="ECO:0000313" key="9">
    <source>
        <dbReference type="EMBL" id="COW77136.1"/>
    </source>
</evidence>
<evidence type="ECO:0000313" key="14">
    <source>
        <dbReference type="EMBL" id="VCU50523.1"/>
    </source>
</evidence>
<dbReference type="AlphaFoldDB" id="A0A0E8TRS7"/>
<dbReference type="EMBL" id="CQQC01000145">
    <property type="protein sequence ID" value="CNU44053.1"/>
    <property type="molecule type" value="Genomic_DNA"/>
</dbReference>
<dbReference type="EMBL" id="CFOH01000229">
    <property type="protein sequence ID" value="CFE50302.1"/>
    <property type="molecule type" value="Genomic_DNA"/>
</dbReference>
<dbReference type="Proteomes" id="UP000049023">
    <property type="component" value="Unassembled WGS sequence"/>
</dbReference>
<dbReference type="Proteomes" id="UP000039217">
    <property type="component" value="Unassembled WGS sequence"/>
</dbReference>
<evidence type="ECO:0000313" key="23">
    <source>
        <dbReference type="Proteomes" id="UP000050164"/>
    </source>
</evidence>